<gene>
    <name evidence="2" type="ORF">MCOS_LOCUS8397</name>
</gene>
<organism evidence="4">
    <name type="scientific">Mesocestoides corti</name>
    <name type="common">Flatworm</name>
    <dbReference type="NCBI Taxonomy" id="53468"/>
    <lineage>
        <taxon>Eukaryota</taxon>
        <taxon>Metazoa</taxon>
        <taxon>Spiralia</taxon>
        <taxon>Lophotrochozoa</taxon>
        <taxon>Platyhelminthes</taxon>
        <taxon>Cestoda</taxon>
        <taxon>Eucestoda</taxon>
        <taxon>Cyclophyllidea</taxon>
        <taxon>Mesocestoididae</taxon>
        <taxon>Mesocestoides</taxon>
    </lineage>
</organism>
<feature type="transmembrane region" description="Helical" evidence="1">
    <location>
        <begin position="111"/>
        <end position="130"/>
    </location>
</feature>
<feature type="transmembrane region" description="Helical" evidence="1">
    <location>
        <begin position="41"/>
        <end position="62"/>
    </location>
</feature>
<dbReference type="WBParaSite" id="MCU_005857-RA">
    <property type="protein sequence ID" value="MCU_005857-RA"/>
    <property type="gene ID" value="MCU_005857"/>
</dbReference>
<reference evidence="4" key="2">
    <citation type="submission" date="2019-11" db="UniProtKB">
        <authorList>
            <consortium name="WormBaseParasite"/>
        </authorList>
    </citation>
    <scope>IDENTIFICATION</scope>
</reference>
<dbReference type="Proteomes" id="UP000267029">
    <property type="component" value="Unassembled WGS sequence"/>
</dbReference>
<accession>A0A0R3UL61</accession>
<feature type="transmembrane region" description="Helical" evidence="1">
    <location>
        <begin position="83"/>
        <end position="105"/>
    </location>
</feature>
<proteinExistence type="predicted"/>
<keyword evidence="1" id="KW-0812">Transmembrane</keyword>
<evidence type="ECO:0000256" key="1">
    <source>
        <dbReference type="SAM" id="Phobius"/>
    </source>
</evidence>
<dbReference type="EMBL" id="UXSR01005506">
    <property type="protein sequence ID" value="VDD82394.1"/>
    <property type="molecule type" value="Genomic_DNA"/>
</dbReference>
<keyword evidence="3" id="KW-1185">Reference proteome</keyword>
<keyword evidence="1" id="KW-1133">Transmembrane helix</keyword>
<dbReference type="AlphaFoldDB" id="A0A0R3UL61"/>
<name>A0A0R3UL61_MESCO</name>
<evidence type="ECO:0000313" key="2">
    <source>
        <dbReference type="EMBL" id="VDD82394.1"/>
    </source>
</evidence>
<reference evidence="2 3" key="1">
    <citation type="submission" date="2018-10" db="EMBL/GenBank/DDBJ databases">
        <authorList>
            <consortium name="Pathogen Informatics"/>
        </authorList>
    </citation>
    <scope>NUCLEOTIDE SEQUENCE [LARGE SCALE GENOMIC DNA]</scope>
</reference>
<sequence>MDLITLTVPLTCLAIGLCVTSLVLPKWSCGGFFTTCVFTLLHIIVLGLIIGGLGLLTLIFIIDICGACRTKWVPGPLCTSYKMILTTLAAGCLLSGNLLYAVFYVKSWSFILSYSGAVIAVHVVVISFFGSRCCHNN</sequence>
<protein>
    <submittedName>
        <fullName evidence="4">Expressed conserved protein</fullName>
    </submittedName>
</protein>
<evidence type="ECO:0000313" key="3">
    <source>
        <dbReference type="Proteomes" id="UP000267029"/>
    </source>
</evidence>
<dbReference type="OrthoDB" id="6257051at2759"/>
<keyword evidence="1" id="KW-0472">Membrane</keyword>
<evidence type="ECO:0000313" key="4">
    <source>
        <dbReference type="WBParaSite" id="MCU_005857-RA"/>
    </source>
</evidence>